<comment type="caution">
    <text evidence="1">The sequence shown here is derived from an EMBL/GenBank/DDBJ whole genome shotgun (WGS) entry which is preliminary data.</text>
</comment>
<protein>
    <submittedName>
        <fullName evidence="1">Uncharacterized protein</fullName>
    </submittedName>
</protein>
<evidence type="ECO:0000313" key="1">
    <source>
        <dbReference type="EMBL" id="MBJ7594039.1"/>
    </source>
</evidence>
<reference evidence="1 2" key="1">
    <citation type="submission" date="2020-10" db="EMBL/GenBank/DDBJ databases">
        <title>Ca. Dormibacterota MAGs.</title>
        <authorList>
            <person name="Montgomery K."/>
        </authorList>
    </citation>
    <scope>NUCLEOTIDE SEQUENCE [LARGE SCALE GENOMIC DNA]</scope>
    <source>
        <strain evidence="1">SC8812_S17_18</strain>
    </source>
</reference>
<dbReference type="Proteomes" id="UP000606991">
    <property type="component" value="Unassembled WGS sequence"/>
</dbReference>
<gene>
    <name evidence="1" type="ORF">JF886_04120</name>
</gene>
<sequence length="196" mass="21772">MNQPTFNLDTLMGTASDILERAGYRRRDAVDVPGSTESTLFEDPYGVVLASGYDSWTSLLETWTEAQGVLVEIMSQYLTASEPKAWDGYLVLLTPSALDPELESKINEVRADTTRVRKLVPVSGQLRDATDVERVLLPLLPLAMEMEKLNDATAVDLLPELLARKDIDPVHTRLLINAMANQDPLVQTLHVELNKP</sequence>
<organism evidence="1 2">
    <name type="scientific">Candidatus Aeolococcus gillhamiae</name>
    <dbReference type="NCBI Taxonomy" id="3127015"/>
    <lineage>
        <taxon>Bacteria</taxon>
        <taxon>Bacillati</taxon>
        <taxon>Candidatus Dormiibacterota</taxon>
        <taxon>Candidatus Dormibacteria</taxon>
        <taxon>Candidatus Aeolococcales</taxon>
        <taxon>Candidatus Aeolococcaceae</taxon>
        <taxon>Candidatus Aeolococcus</taxon>
    </lineage>
</organism>
<name>A0A934JU85_9BACT</name>
<proteinExistence type="predicted"/>
<dbReference type="EMBL" id="JAEKNS010000048">
    <property type="protein sequence ID" value="MBJ7594039.1"/>
    <property type="molecule type" value="Genomic_DNA"/>
</dbReference>
<dbReference type="AlphaFoldDB" id="A0A934JU85"/>
<evidence type="ECO:0000313" key="2">
    <source>
        <dbReference type="Proteomes" id="UP000606991"/>
    </source>
</evidence>
<accession>A0A934JU85</accession>
<dbReference type="RefSeq" id="WP_337309902.1">
    <property type="nucleotide sequence ID" value="NZ_JAEKNS010000048.1"/>
</dbReference>